<protein>
    <submittedName>
        <fullName evidence="2">Uncharacterized protein</fullName>
    </submittedName>
</protein>
<comment type="caution">
    <text evidence="2">The sequence shown here is derived from an EMBL/GenBank/DDBJ whole genome shotgun (WGS) entry which is preliminary data.</text>
</comment>
<accession>A0AAV6VW01</accession>
<evidence type="ECO:0000256" key="1">
    <source>
        <dbReference type="SAM" id="MobiDB-lite"/>
    </source>
</evidence>
<keyword evidence="3" id="KW-1185">Reference proteome</keyword>
<dbReference type="EMBL" id="JAFNEN010000011">
    <property type="protein sequence ID" value="KAG8200939.1"/>
    <property type="molecule type" value="Genomic_DNA"/>
</dbReference>
<evidence type="ECO:0000313" key="3">
    <source>
        <dbReference type="Proteomes" id="UP000827092"/>
    </source>
</evidence>
<organism evidence="2 3">
    <name type="scientific">Oedothorax gibbosus</name>
    <dbReference type="NCBI Taxonomy" id="931172"/>
    <lineage>
        <taxon>Eukaryota</taxon>
        <taxon>Metazoa</taxon>
        <taxon>Ecdysozoa</taxon>
        <taxon>Arthropoda</taxon>
        <taxon>Chelicerata</taxon>
        <taxon>Arachnida</taxon>
        <taxon>Araneae</taxon>
        <taxon>Araneomorphae</taxon>
        <taxon>Entelegynae</taxon>
        <taxon>Araneoidea</taxon>
        <taxon>Linyphiidae</taxon>
        <taxon>Erigoninae</taxon>
        <taxon>Oedothorax</taxon>
    </lineage>
</organism>
<sequence>METQRVVLGEREAGQSEGRNVSVRDTNTPRESANPHHMLSPLAHTVPARSVHSTDTHRSTLALKGKGNEELRTLIAFI</sequence>
<feature type="region of interest" description="Disordered" evidence="1">
    <location>
        <begin position="1"/>
        <end position="39"/>
    </location>
</feature>
<reference evidence="2 3" key="1">
    <citation type="journal article" date="2022" name="Nat. Ecol. Evol.">
        <title>A masculinizing supergene underlies an exaggerated male reproductive morph in a spider.</title>
        <authorList>
            <person name="Hendrickx F."/>
            <person name="De Corte Z."/>
            <person name="Sonet G."/>
            <person name="Van Belleghem S.M."/>
            <person name="Kostlbacher S."/>
            <person name="Vangestel C."/>
        </authorList>
    </citation>
    <scope>NUCLEOTIDE SEQUENCE [LARGE SCALE GENOMIC DNA]</scope>
    <source>
        <strain evidence="2">W744_W776</strain>
    </source>
</reference>
<dbReference type="AlphaFoldDB" id="A0AAV6VW01"/>
<feature type="compositionally biased region" description="Polar residues" evidence="1">
    <location>
        <begin position="17"/>
        <end position="31"/>
    </location>
</feature>
<evidence type="ECO:0000313" key="2">
    <source>
        <dbReference type="EMBL" id="KAG8200939.1"/>
    </source>
</evidence>
<proteinExistence type="predicted"/>
<name>A0AAV6VW01_9ARAC</name>
<dbReference type="Proteomes" id="UP000827092">
    <property type="component" value="Unassembled WGS sequence"/>
</dbReference>
<gene>
    <name evidence="2" type="ORF">JTE90_020578</name>
</gene>